<evidence type="ECO:0000313" key="2">
    <source>
        <dbReference type="EMBL" id="QJQ32006.1"/>
    </source>
</evidence>
<dbReference type="AlphaFoldDB" id="A0A6M4ATF7"/>
<dbReference type="Gene3D" id="3.10.180.10">
    <property type="entry name" value="2,3-Dihydroxybiphenyl 1,2-Dioxygenase, domain 1"/>
    <property type="match status" value="1"/>
</dbReference>
<dbReference type="KEGG" id="slan:GV829_05680"/>
<dbReference type="InterPro" id="IPR029068">
    <property type="entry name" value="Glyas_Bleomycin-R_OHBP_Dase"/>
</dbReference>
<evidence type="ECO:0000313" key="3">
    <source>
        <dbReference type="Proteomes" id="UP000503018"/>
    </source>
</evidence>
<name>A0A6M4ATF7_9SPHN</name>
<organism evidence="2 3">
    <name type="scientific">Sphingomonas lacunae</name>
    <dbReference type="NCBI Taxonomy" id="2698828"/>
    <lineage>
        <taxon>Bacteria</taxon>
        <taxon>Pseudomonadati</taxon>
        <taxon>Pseudomonadota</taxon>
        <taxon>Alphaproteobacteria</taxon>
        <taxon>Sphingomonadales</taxon>
        <taxon>Sphingomonadaceae</taxon>
        <taxon>Sphingomonas</taxon>
    </lineage>
</organism>
<dbReference type="InterPro" id="IPR037523">
    <property type="entry name" value="VOC_core"/>
</dbReference>
<dbReference type="RefSeq" id="WP_169944765.1">
    <property type="nucleotide sequence ID" value="NZ_CP053015.1"/>
</dbReference>
<sequence>MTILTNAKAVTFILTGNRETARAFYTGTLGLNEVGEDEYSVTYDLAGTEMRLTSIADHVAGPHTVMGWDVTDIRTAIAELKAKGLTFEIYEGFGQDPDGVWTDPGSGTMIAWFNDPEGNNLSLKQAGG</sequence>
<dbReference type="SUPFAM" id="SSF54593">
    <property type="entry name" value="Glyoxalase/Bleomycin resistance protein/Dihydroxybiphenyl dioxygenase"/>
    <property type="match status" value="1"/>
</dbReference>
<dbReference type="Proteomes" id="UP000503018">
    <property type="component" value="Chromosome"/>
</dbReference>
<accession>A0A6M4ATF7</accession>
<dbReference type="Pfam" id="PF00903">
    <property type="entry name" value="Glyoxalase"/>
    <property type="match status" value="1"/>
</dbReference>
<dbReference type="EMBL" id="CP053015">
    <property type="protein sequence ID" value="QJQ32006.1"/>
    <property type="molecule type" value="Genomic_DNA"/>
</dbReference>
<gene>
    <name evidence="2" type="ORF">GV829_05680</name>
</gene>
<evidence type="ECO:0000259" key="1">
    <source>
        <dbReference type="PROSITE" id="PS51819"/>
    </source>
</evidence>
<dbReference type="InterPro" id="IPR004360">
    <property type="entry name" value="Glyas_Fos-R_dOase_dom"/>
</dbReference>
<proteinExistence type="predicted"/>
<protein>
    <submittedName>
        <fullName evidence="2">VOC family protein</fullName>
    </submittedName>
</protein>
<feature type="domain" description="VOC" evidence="1">
    <location>
        <begin position="6"/>
        <end position="126"/>
    </location>
</feature>
<keyword evidence="3" id="KW-1185">Reference proteome</keyword>
<reference evidence="2 3" key="1">
    <citation type="submission" date="2020-01" db="EMBL/GenBank/DDBJ databases">
        <title>Sphingomonas sp. strain CSW-10.</title>
        <authorList>
            <person name="Chen W.-M."/>
        </authorList>
    </citation>
    <scope>NUCLEOTIDE SEQUENCE [LARGE SCALE GENOMIC DNA]</scope>
    <source>
        <strain evidence="2 3">CSW-10</strain>
    </source>
</reference>
<dbReference type="PROSITE" id="PS51819">
    <property type="entry name" value="VOC"/>
    <property type="match status" value="1"/>
</dbReference>